<name>A0A845F9H6_9BACI</name>
<evidence type="ECO:0000313" key="2">
    <source>
        <dbReference type="EMBL" id="MYL70580.1"/>
    </source>
</evidence>
<accession>A0A845F9H6</accession>
<dbReference type="AlphaFoldDB" id="A0A845F9H6"/>
<keyword evidence="1" id="KW-1133">Transmembrane helix</keyword>
<keyword evidence="1" id="KW-0812">Transmembrane</keyword>
<evidence type="ECO:0000313" key="3">
    <source>
        <dbReference type="Proteomes" id="UP000450457"/>
    </source>
</evidence>
<sequence>MKVEVLIFALSILLMPYFLFELISKISEQAGVISLISPIFMLVLLIFSASLIVIHWKEKKETEGRELS</sequence>
<organism evidence="2 3">
    <name type="scientific">Halobacillus litoralis</name>
    <dbReference type="NCBI Taxonomy" id="45668"/>
    <lineage>
        <taxon>Bacteria</taxon>
        <taxon>Bacillati</taxon>
        <taxon>Bacillota</taxon>
        <taxon>Bacilli</taxon>
        <taxon>Bacillales</taxon>
        <taxon>Bacillaceae</taxon>
        <taxon>Halobacillus</taxon>
    </lineage>
</organism>
<dbReference type="EMBL" id="WMFA01000002">
    <property type="protein sequence ID" value="MYL70580.1"/>
    <property type="molecule type" value="Genomic_DNA"/>
</dbReference>
<dbReference type="GeneID" id="78006722"/>
<feature type="transmembrane region" description="Helical" evidence="1">
    <location>
        <begin position="35"/>
        <end position="56"/>
    </location>
</feature>
<reference evidence="2 3" key="1">
    <citation type="submission" date="2019-11" db="EMBL/GenBank/DDBJ databases">
        <title>Genome sequences of 17 halophilic strains isolated from different environments.</title>
        <authorList>
            <person name="Furrow R.E."/>
        </authorList>
    </citation>
    <scope>NUCLEOTIDE SEQUENCE [LARGE SCALE GENOMIC DNA]</scope>
    <source>
        <strain evidence="2 3">SL-4</strain>
    </source>
</reference>
<gene>
    <name evidence="2" type="ORF">GLW00_06955</name>
</gene>
<dbReference type="Proteomes" id="UP000450457">
    <property type="component" value="Unassembled WGS sequence"/>
</dbReference>
<evidence type="ECO:0000256" key="1">
    <source>
        <dbReference type="SAM" id="Phobius"/>
    </source>
</evidence>
<protein>
    <submittedName>
        <fullName evidence="2">Uncharacterized protein</fullName>
    </submittedName>
</protein>
<comment type="caution">
    <text evidence="2">The sequence shown here is derived from an EMBL/GenBank/DDBJ whole genome shotgun (WGS) entry which is preliminary data.</text>
</comment>
<dbReference type="RefSeq" id="WP_160912530.1">
    <property type="nucleotide sequence ID" value="NZ_WMFA01000002.1"/>
</dbReference>
<keyword evidence="1" id="KW-0472">Membrane</keyword>
<proteinExistence type="predicted"/>
<feature type="transmembrane region" description="Helical" evidence="1">
    <location>
        <begin position="6"/>
        <end position="23"/>
    </location>
</feature>